<organism evidence="7 8">
    <name type="scientific">Candidatus Mucispirillum faecigallinarum</name>
    <dbReference type="NCBI Taxonomy" id="2838699"/>
    <lineage>
        <taxon>Bacteria</taxon>
        <taxon>Pseudomonadati</taxon>
        <taxon>Deferribacterota</taxon>
        <taxon>Deferribacteres</taxon>
        <taxon>Deferribacterales</taxon>
        <taxon>Mucispirillaceae</taxon>
        <taxon>Mucispirillum</taxon>
    </lineage>
</organism>
<dbReference type="InterPro" id="IPR007016">
    <property type="entry name" value="O-antigen_ligase-rel_domated"/>
</dbReference>
<dbReference type="PANTHER" id="PTHR37422">
    <property type="entry name" value="TEICHURONIC ACID BIOSYNTHESIS PROTEIN TUAE"/>
    <property type="match status" value="1"/>
</dbReference>
<feature type="transmembrane region" description="Helical" evidence="5">
    <location>
        <begin position="366"/>
        <end position="388"/>
    </location>
</feature>
<evidence type="ECO:0000256" key="1">
    <source>
        <dbReference type="ARBA" id="ARBA00004141"/>
    </source>
</evidence>
<dbReference type="Proteomes" id="UP000824176">
    <property type="component" value="Unassembled WGS sequence"/>
</dbReference>
<gene>
    <name evidence="7" type="ORF">H9804_07695</name>
</gene>
<feature type="transmembrane region" description="Helical" evidence="5">
    <location>
        <begin position="342"/>
        <end position="360"/>
    </location>
</feature>
<dbReference type="Pfam" id="PF04932">
    <property type="entry name" value="Wzy_C"/>
    <property type="match status" value="1"/>
</dbReference>
<feature type="transmembrane region" description="Helical" evidence="5">
    <location>
        <begin position="223"/>
        <end position="239"/>
    </location>
</feature>
<evidence type="ECO:0000256" key="5">
    <source>
        <dbReference type="SAM" id="Phobius"/>
    </source>
</evidence>
<keyword evidence="2 5" id="KW-0812">Transmembrane</keyword>
<evidence type="ECO:0000256" key="2">
    <source>
        <dbReference type="ARBA" id="ARBA00022692"/>
    </source>
</evidence>
<sequence length="394" mass="45591">MGQITLSKPYNIINFVFLLILSLCLNISISLSQISLGVLLLCLIIYLIDNKYNIFIKDIYFTLFTFYWFSAILSTFFGSEYAALGKGLASPWPMLIFFVSFYFIEKRYIPYIIFTFALGLFVTTLSGYYYYYLFGETNHLYFRSHSFAGGYMMTAHLLSIGIIFLISVLLTKLEKNKFLIIFYIIVIITSIHMLLITATRMPLLTVILVVSLMFVIKFRWKGVLAAAVLLISVVIYIFSNDYVFNRFSNFFSSFNNPLSSNGWRLLLWKNGWEVFKEYPLFGIGVNAYEHFMVHVMPENNIFMPLSHAHNSYLMHLYTFGIFGIITFILFYGKIFYDLIRNIFKSPYAFSGTAIILAYFLEALTEYNTGLSMSSMQVLFLLGSILGIMKKDNIL</sequence>
<dbReference type="GO" id="GO:0016874">
    <property type="term" value="F:ligase activity"/>
    <property type="evidence" value="ECO:0007669"/>
    <property type="project" value="UniProtKB-KW"/>
</dbReference>
<reference evidence="7" key="2">
    <citation type="submission" date="2021-04" db="EMBL/GenBank/DDBJ databases">
        <authorList>
            <person name="Gilroy R."/>
        </authorList>
    </citation>
    <scope>NUCLEOTIDE SEQUENCE</scope>
    <source>
        <strain evidence="7">ChiW4-1371</strain>
    </source>
</reference>
<dbReference type="PANTHER" id="PTHR37422:SF13">
    <property type="entry name" value="LIPOPOLYSACCHARIDE BIOSYNTHESIS PROTEIN PA4999-RELATED"/>
    <property type="match status" value="1"/>
</dbReference>
<dbReference type="EMBL" id="DXAQ01000120">
    <property type="protein sequence ID" value="HIZ89813.1"/>
    <property type="molecule type" value="Genomic_DNA"/>
</dbReference>
<feature type="transmembrane region" description="Helical" evidence="5">
    <location>
        <begin position="312"/>
        <end position="330"/>
    </location>
</feature>
<evidence type="ECO:0000256" key="4">
    <source>
        <dbReference type="ARBA" id="ARBA00023136"/>
    </source>
</evidence>
<feature type="transmembrane region" description="Helical" evidence="5">
    <location>
        <begin position="83"/>
        <end position="104"/>
    </location>
</feature>
<accession>A0A9D2KD97</accession>
<dbReference type="GO" id="GO:0016020">
    <property type="term" value="C:membrane"/>
    <property type="evidence" value="ECO:0007669"/>
    <property type="project" value="UniProtKB-SubCell"/>
</dbReference>
<comment type="caution">
    <text evidence="7">The sequence shown here is derived from an EMBL/GenBank/DDBJ whole genome shotgun (WGS) entry which is preliminary data.</text>
</comment>
<dbReference type="AlphaFoldDB" id="A0A9D2KD97"/>
<evidence type="ECO:0000313" key="7">
    <source>
        <dbReference type="EMBL" id="HIZ89813.1"/>
    </source>
</evidence>
<feature type="transmembrane region" description="Helical" evidence="5">
    <location>
        <begin position="59"/>
        <end position="77"/>
    </location>
</feature>
<protein>
    <submittedName>
        <fullName evidence="7">O-antigen ligase family protein</fullName>
    </submittedName>
</protein>
<feature type="domain" description="O-antigen ligase-related" evidence="6">
    <location>
        <begin position="186"/>
        <end position="328"/>
    </location>
</feature>
<dbReference type="InterPro" id="IPR051533">
    <property type="entry name" value="WaaL-like"/>
</dbReference>
<evidence type="ECO:0000256" key="3">
    <source>
        <dbReference type="ARBA" id="ARBA00022989"/>
    </source>
</evidence>
<comment type="subcellular location">
    <subcellularLocation>
        <location evidence="1">Membrane</location>
        <topology evidence="1">Multi-pass membrane protein</topology>
    </subcellularLocation>
</comment>
<feature type="transmembrane region" description="Helical" evidence="5">
    <location>
        <begin position="201"/>
        <end position="216"/>
    </location>
</feature>
<feature type="transmembrane region" description="Helical" evidence="5">
    <location>
        <begin position="151"/>
        <end position="171"/>
    </location>
</feature>
<reference evidence="7" key="1">
    <citation type="journal article" date="2021" name="PeerJ">
        <title>Extensive microbial diversity within the chicken gut microbiome revealed by metagenomics and culture.</title>
        <authorList>
            <person name="Gilroy R."/>
            <person name="Ravi A."/>
            <person name="Getino M."/>
            <person name="Pursley I."/>
            <person name="Horton D.L."/>
            <person name="Alikhan N.F."/>
            <person name="Baker D."/>
            <person name="Gharbi K."/>
            <person name="Hall N."/>
            <person name="Watson M."/>
            <person name="Adriaenssens E.M."/>
            <person name="Foster-Nyarko E."/>
            <person name="Jarju S."/>
            <person name="Secka A."/>
            <person name="Antonio M."/>
            <person name="Oren A."/>
            <person name="Chaudhuri R.R."/>
            <person name="La Ragione R."/>
            <person name="Hildebrand F."/>
            <person name="Pallen M.J."/>
        </authorList>
    </citation>
    <scope>NUCLEOTIDE SEQUENCE</scope>
    <source>
        <strain evidence="7">ChiW4-1371</strain>
    </source>
</reference>
<evidence type="ECO:0000313" key="8">
    <source>
        <dbReference type="Proteomes" id="UP000824176"/>
    </source>
</evidence>
<proteinExistence type="predicted"/>
<keyword evidence="3 5" id="KW-1133">Transmembrane helix</keyword>
<keyword evidence="4 5" id="KW-0472">Membrane</keyword>
<name>A0A9D2KD97_9BACT</name>
<feature type="transmembrane region" description="Helical" evidence="5">
    <location>
        <begin position="178"/>
        <end position="195"/>
    </location>
</feature>
<feature type="transmembrane region" description="Helical" evidence="5">
    <location>
        <begin position="15"/>
        <end position="47"/>
    </location>
</feature>
<keyword evidence="7" id="KW-0436">Ligase</keyword>
<feature type="transmembrane region" description="Helical" evidence="5">
    <location>
        <begin position="111"/>
        <end position="131"/>
    </location>
</feature>
<evidence type="ECO:0000259" key="6">
    <source>
        <dbReference type="Pfam" id="PF04932"/>
    </source>
</evidence>